<reference evidence="2 3" key="1">
    <citation type="submission" date="2014-09" db="EMBL/GenBank/DDBJ databases">
        <title>Alistipes sp. 627, sp. nov., a novel member of the family Rikenellaceae isolated from human faeces.</title>
        <authorList>
            <person name="Shkoporov A.N."/>
            <person name="Chaplin A.V."/>
            <person name="Motuzova O.V."/>
            <person name="Kafarskaia L.I."/>
            <person name="Khokhlova E.V."/>
            <person name="Efimov B.A."/>
        </authorList>
    </citation>
    <scope>NUCLEOTIDE SEQUENCE [LARGE SCALE GENOMIC DNA]</scope>
    <source>
        <strain evidence="2 3">627</strain>
    </source>
</reference>
<dbReference type="Pfam" id="PF13004">
    <property type="entry name" value="BACON"/>
    <property type="match status" value="1"/>
</dbReference>
<dbReference type="InterPro" id="IPR024361">
    <property type="entry name" value="BACON"/>
</dbReference>
<name>A0ABR4YK93_9BACT</name>
<dbReference type="EMBL" id="JRGF01000003">
    <property type="protein sequence ID" value="KHE42675.1"/>
    <property type="molecule type" value="Genomic_DNA"/>
</dbReference>
<dbReference type="Gene3D" id="2.60.40.10">
    <property type="entry name" value="Immunoglobulins"/>
    <property type="match status" value="1"/>
</dbReference>
<evidence type="ECO:0000313" key="3">
    <source>
        <dbReference type="Proteomes" id="UP000030889"/>
    </source>
</evidence>
<evidence type="ECO:0000259" key="1">
    <source>
        <dbReference type="Pfam" id="PF13004"/>
    </source>
</evidence>
<protein>
    <recommendedName>
        <fullName evidence="1">BACON domain-containing protein</fullName>
    </recommendedName>
</protein>
<keyword evidence="3" id="KW-1185">Reference proteome</keyword>
<dbReference type="InterPro" id="IPR013783">
    <property type="entry name" value="Ig-like_fold"/>
</dbReference>
<gene>
    <name evidence="2" type="ORF">LG35_03565</name>
</gene>
<accession>A0ABR4YK93</accession>
<proteinExistence type="predicted"/>
<dbReference type="CDD" id="cd14948">
    <property type="entry name" value="BACON"/>
    <property type="match status" value="1"/>
</dbReference>
<evidence type="ECO:0000313" key="2">
    <source>
        <dbReference type="EMBL" id="KHE42675.1"/>
    </source>
</evidence>
<sequence length="481" mass="52990">MYGCVGLFAACALAGCGKEEEENLQYLNLSDIACTFTGEDNLPFKVTVYAYADWTAESDASWAKVGDKTAESFTITVDDNPDSAERSARISLTAGALSREITVFQMASGKGCVRFRRLDDFQNLGAMSPNGRYVGGYTAEIPSGNTWYYTPVIIDTETGERQALGGPYKEAEICWFHGTFAVSDNGEVFYQDSNTSGTMIFDLTGGHYAPEAPGGVSRVPSVQATSLGGKYWVGYVRNDSDRLYHPIKWTDGVPEWLPMPEKDFRGYDFTTGVMARGVSADGEVIYGTTWERDDSGMVYWKDGEVKYVGHDVHTITPCQLYDANWELFDWNLANGVTCTAERTNISPSGKWIAGAYKTEEERNHQIVETGDYPAFYNTETEKTTIFEDYNGYYAATVTDDGLGVIQSRYGTEGYVVDVEAKCAVGSVSQWVYDTYGIVIPDDCGIIAFSPDLTHIWGVGQRGYALGGVIPYVWYIAPPLGE</sequence>
<feature type="domain" description="BACON" evidence="1">
    <location>
        <begin position="53"/>
        <end position="105"/>
    </location>
</feature>
<dbReference type="Proteomes" id="UP000030889">
    <property type="component" value="Unassembled WGS sequence"/>
</dbReference>
<comment type="caution">
    <text evidence="2">The sequence shown here is derived from an EMBL/GenBank/DDBJ whole genome shotgun (WGS) entry which is preliminary data.</text>
</comment>
<organism evidence="2 3">
    <name type="scientific">Alistipes inops</name>
    <dbReference type="NCBI Taxonomy" id="1501391"/>
    <lineage>
        <taxon>Bacteria</taxon>
        <taxon>Pseudomonadati</taxon>
        <taxon>Bacteroidota</taxon>
        <taxon>Bacteroidia</taxon>
        <taxon>Bacteroidales</taxon>
        <taxon>Rikenellaceae</taxon>
        <taxon>Alistipes</taxon>
    </lineage>
</organism>